<feature type="domain" description="HTH asnC-type" evidence="4">
    <location>
        <begin position="1"/>
        <end position="62"/>
    </location>
</feature>
<dbReference type="InterPro" id="IPR011008">
    <property type="entry name" value="Dimeric_a/b-barrel"/>
</dbReference>
<dbReference type="InterPro" id="IPR036390">
    <property type="entry name" value="WH_DNA-bd_sf"/>
</dbReference>
<dbReference type="SUPFAM" id="SSF46785">
    <property type="entry name" value="Winged helix' DNA-binding domain"/>
    <property type="match status" value="1"/>
</dbReference>
<keyword evidence="2" id="KW-0238">DNA-binding</keyword>
<dbReference type="GO" id="GO:0005829">
    <property type="term" value="C:cytosol"/>
    <property type="evidence" value="ECO:0007669"/>
    <property type="project" value="TreeGrafter"/>
</dbReference>
<dbReference type="PROSITE" id="PS50956">
    <property type="entry name" value="HTH_ASNC_2"/>
    <property type="match status" value="1"/>
</dbReference>
<dbReference type="CDD" id="cd00090">
    <property type="entry name" value="HTH_ARSR"/>
    <property type="match status" value="1"/>
</dbReference>
<dbReference type="Proteomes" id="UP001201020">
    <property type="component" value="Chromosome"/>
</dbReference>
<evidence type="ECO:0000256" key="1">
    <source>
        <dbReference type="ARBA" id="ARBA00023015"/>
    </source>
</evidence>
<evidence type="ECO:0000256" key="3">
    <source>
        <dbReference type="ARBA" id="ARBA00023163"/>
    </source>
</evidence>
<proteinExistence type="predicted"/>
<dbReference type="InterPro" id="IPR036388">
    <property type="entry name" value="WH-like_DNA-bd_sf"/>
</dbReference>
<keyword evidence="1" id="KW-0805">Transcription regulation</keyword>
<dbReference type="GO" id="GO:0043565">
    <property type="term" value="F:sequence-specific DNA binding"/>
    <property type="evidence" value="ECO:0007669"/>
    <property type="project" value="InterPro"/>
</dbReference>
<gene>
    <name evidence="5" type="ORF">K9W45_04355</name>
</gene>
<dbReference type="InterPro" id="IPR019887">
    <property type="entry name" value="Tscrpt_reg_AsnC/Lrp_C"/>
</dbReference>
<dbReference type="Pfam" id="PF13412">
    <property type="entry name" value="HTH_24"/>
    <property type="match status" value="1"/>
</dbReference>
<sequence>MDSVDEKIIKILQSDSRLSARAIAKKMNIAPSTVLSRIKKLEEKKIIRDYTITLDYANLGYDVPVIIDVKVSKGKLFEVENEIAKSKNVIAVYDVTGDFDVVVLAIFKTRKGLDQFIKKLQAYKYVERTNTKLILNTIKDSSTIKI</sequence>
<evidence type="ECO:0000259" key="4">
    <source>
        <dbReference type="PROSITE" id="PS50956"/>
    </source>
</evidence>
<dbReference type="SUPFAM" id="SSF54909">
    <property type="entry name" value="Dimeric alpha+beta barrel"/>
    <property type="match status" value="1"/>
</dbReference>
<evidence type="ECO:0000313" key="5">
    <source>
        <dbReference type="EMBL" id="UJG41701.1"/>
    </source>
</evidence>
<dbReference type="InterPro" id="IPR000485">
    <property type="entry name" value="AsnC-type_HTH_dom"/>
</dbReference>
<dbReference type="EMBL" id="CP084166">
    <property type="protein sequence ID" value="UJG41701.1"/>
    <property type="molecule type" value="Genomic_DNA"/>
</dbReference>
<dbReference type="PANTHER" id="PTHR30154">
    <property type="entry name" value="LEUCINE-RESPONSIVE REGULATORY PROTEIN"/>
    <property type="match status" value="1"/>
</dbReference>
<dbReference type="PANTHER" id="PTHR30154:SF34">
    <property type="entry name" value="TRANSCRIPTIONAL REGULATOR AZLB"/>
    <property type="match status" value="1"/>
</dbReference>
<evidence type="ECO:0000256" key="2">
    <source>
        <dbReference type="ARBA" id="ARBA00023125"/>
    </source>
</evidence>
<name>A0A9Y1BMD1_9ARCH</name>
<protein>
    <submittedName>
        <fullName evidence="5">Lrp/AsnC family transcriptional regulator</fullName>
    </submittedName>
</protein>
<accession>A0A9Y1BMD1</accession>
<dbReference type="Gene3D" id="1.10.10.10">
    <property type="entry name" value="Winged helix-like DNA-binding domain superfamily/Winged helix DNA-binding domain"/>
    <property type="match status" value="1"/>
</dbReference>
<dbReference type="SMART" id="SM00344">
    <property type="entry name" value="HTH_ASNC"/>
    <property type="match status" value="1"/>
</dbReference>
<reference evidence="5" key="1">
    <citation type="journal article" date="2022" name="Nat. Microbiol.">
        <title>Unique mobile elements and scalable gene flow at the prokaryote-eukaryote boundary revealed by circularized Asgard archaea genomes.</title>
        <authorList>
            <person name="Wu F."/>
            <person name="Speth D.R."/>
            <person name="Philosof A."/>
            <person name="Cremiere A."/>
            <person name="Narayanan A."/>
            <person name="Barco R.A."/>
            <person name="Connon S.A."/>
            <person name="Amend J.P."/>
            <person name="Antoshechkin I.A."/>
            <person name="Orphan V.J."/>
        </authorList>
    </citation>
    <scope>NUCLEOTIDE SEQUENCE</scope>
    <source>
        <strain evidence="5">PM71</strain>
    </source>
</reference>
<dbReference type="InterPro" id="IPR011991">
    <property type="entry name" value="ArsR-like_HTH"/>
</dbReference>
<keyword evidence="3" id="KW-0804">Transcription</keyword>
<dbReference type="Pfam" id="PF01037">
    <property type="entry name" value="AsnC_trans_reg"/>
    <property type="match status" value="1"/>
</dbReference>
<organism evidence="5">
    <name type="scientific">Candidatus Heimdallarchaeum aukensis</name>
    <dbReference type="NCBI Taxonomy" id="2876573"/>
    <lineage>
        <taxon>Archaea</taxon>
        <taxon>Promethearchaeati</taxon>
        <taxon>Candidatus Heimdallarchaeota</taxon>
        <taxon>Candidatus Heimdallarchaeia (ex Rinke et al. 2021) (nom. nud.)</taxon>
        <taxon>Candidatus Heimdallarchaeales</taxon>
        <taxon>Candidatus Heimdallarchaeaceae</taxon>
        <taxon>Candidatus Heimdallarchaeum</taxon>
    </lineage>
</organism>
<dbReference type="AlphaFoldDB" id="A0A9Y1BMD1"/>
<dbReference type="Gene3D" id="3.30.70.920">
    <property type="match status" value="1"/>
</dbReference>
<dbReference type="InterPro" id="IPR019888">
    <property type="entry name" value="Tscrpt_reg_AsnC-like"/>
</dbReference>
<dbReference type="GO" id="GO:0043200">
    <property type="term" value="P:response to amino acid"/>
    <property type="evidence" value="ECO:0007669"/>
    <property type="project" value="TreeGrafter"/>
</dbReference>
<dbReference type="PRINTS" id="PR00033">
    <property type="entry name" value="HTHASNC"/>
</dbReference>